<dbReference type="OrthoDB" id="9789070at2"/>
<dbReference type="EMBL" id="FOYM01000071">
    <property type="protein sequence ID" value="SFR18852.1"/>
    <property type="molecule type" value="Genomic_DNA"/>
</dbReference>
<dbReference type="RefSeq" id="WP_092488044.1">
    <property type="nucleotide sequence ID" value="NZ_FOYM01000071.1"/>
</dbReference>
<dbReference type="STRING" id="39060.SAMN05660706_1712"/>
<dbReference type="NCBIfam" id="NF033551">
    <property type="entry name" value="transpos_IS1182"/>
    <property type="match status" value="1"/>
</dbReference>
<dbReference type="InterPro" id="IPR047629">
    <property type="entry name" value="IS1182_transpos"/>
</dbReference>
<feature type="domain" description="Transposase DDE" evidence="2">
    <location>
        <begin position="389"/>
        <end position="509"/>
    </location>
</feature>
<dbReference type="AlphaFoldDB" id="A0A1I6EMX7"/>
<dbReference type="PANTHER" id="PTHR35604">
    <property type="entry name" value="TRANSPOSASE INSH FOR INSERTION SEQUENCE ELEMENT IS5A-RELATED"/>
    <property type="match status" value="1"/>
</dbReference>
<dbReference type="InterPro" id="IPR008490">
    <property type="entry name" value="Transposase_InsH_N"/>
</dbReference>
<dbReference type="PANTHER" id="PTHR35604:SF2">
    <property type="entry name" value="TRANSPOSASE INSH FOR INSERTION SEQUENCE ELEMENT IS5A-RELATED"/>
    <property type="match status" value="1"/>
</dbReference>
<keyword evidence="4" id="KW-1185">Reference proteome</keyword>
<accession>A0A1I6EMX7</accession>
<dbReference type="Proteomes" id="UP000199584">
    <property type="component" value="Unassembled WGS sequence"/>
</dbReference>
<evidence type="ECO:0000259" key="2">
    <source>
        <dbReference type="Pfam" id="PF13751"/>
    </source>
</evidence>
<protein>
    <submittedName>
        <fullName evidence="3">Transposase, IS4 family</fullName>
    </submittedName>
</protein>
<name>A0A1I6EMX7_9FIRM</name>
<evidence type="ECO:0000313" key="4">
    <source>
        <dbReference type="Proteomes" id="UP000199584"/>
    </source>
</evidence>
<organism evidence="3 4">
    <name type="scientific">Desulfoscipio geothermicus DSM 3669</name>
    <dbReference type="NCBI Taxonomy" id="1121426"/>
    <lineage>
        <taxon>Bacteria</taxon>
        <taxon>Bacillati</taxon>
        <taxon>Bacillota</taxon>
        <taxon>Clostridia</taxon>
        <taxon>Eubacteriales</taxon>
        <taxon>Desulfallaceae</taxon>
        <taxon>Desulfoscipio</taxon>
    </lineage>
</organism>
<feature type="domain" description="Transposase InsH N-terminal" evidence="1">
    <location>
        <begin position="16"/>
        <end position="112"/>
    </location>
</feature>
<dbReference type="Pfam" id="PF13751">
    <property type="entry name" value="DDE_Tnp_1_6"/>
    <property type="match status" value="1"/>
</dbReference>
<gene>
    <name evidence="3" type="ORF">SAMN05660706_1712</name>
</gene>
<sequence length="529" mass="59570">MLGSKEIELTFADIDNWQERISKKSFYYRVRQWVEENLSDEQFAHFYSTGKGRPSLSPTRMLTAIIIQLEKGYSDREMDEAAQFDDRVKFALKLSRTPQCRITHASLSNYRKMFLNDDTARKLLKMTLQTATAAGLFDDADKDLVDSFMIHGATSKKDTYTLIRTAMARVLRLSESEGLRNTLESIIEHQEYGKKGKPKIDWDNPAAKQKLLATLVNDARKVKEFILGATVSEELKDAVNLLQLVAEQDIEETDGQIKIRQGVAKDRIISVKDPEMRHGRKTTSYKTDGYKGHVMTGGRDCELVTSTTVTPANTSDESALEELLEQRKENLGQYPEKLLGDTAYGGAETRQAMLDKEINLIAKVPPASNKKDLFSKEEFDIDLNMGSITCPAGQTISIVPKRETKKQVKRAAKGIVKFPKETCDACPLKDKCTKSKSGRTIRIHEQEALLQAARVQQKTPEFKAEYSVRANVERTIAHLTRHGARQTRLVGIAWAKFKFAIHGAVKNIITIPRLIAKYAKEKAVQPVIG</sequence>
<proteinExistence type="predicted"/>
<reference evidence="4" key="1">
    <citation type="submission" date="2016-10" db="EMBL/GenBank/DDBJ databases">
        <authorList>
            <person name="Varghese N."/>
            <person name="Submissions S."/>
        </authorList>
    </citation>
    <scope>NUCLEOTIDE SEQUENCE [LARGE SCALE GENOMIC DNA]</scope>
    <source>
        <strain evidence="4">DSM 3669</strain>
    </source>
</reference>
<evidence type="ECO:0000313" key="3">
    <source>
        <dbReference type="EMBL" id="SFR18852.1"/>
    </source>
</evidence>
<dbReference type="InterPro" id="IPR025668">
    <property type="entry name" value="Tnp_DDE_dom"/>
</dbReference>
<evidence type="ECO:0000259" key="1">
    <source>
        <dbReference type="Pfam" id="PF05598"/>
    </source>
</evidence>
<dbReference type="Pfam" id="PF05598">
    <property type="entry name" value="DUF772"/>
    <property type="match status" value="1"/>
</dbReference>